<accession>A0A3B0AEX9</accession>
<evidence type="ECO:0000259" key="7">
    <source>
        <dbReference type="Pfam" id="PF06271"/>
    </source>
</evidence>
<dbReference type="GO" id="GO:0016020">
    <property type="term" value="C:membrane"/>
    <property type="evidence" value="ECO:0007669"/>
    <property type="project" value="UniProtKB-SubCell"/>
</dbReference>
<evidence type="ECO:0000313" key="8">
    <source>
        <dbReference type="EMBL" id="RKN59152.1"/>
    </source>
</evidence>
<reference evidence="8 9" key="1">
    <citation type="journal article" date="2015" name="Int. J. Syst. Evol. Microbiol.">
        <title>Micromonospora costi sp. nov., isolated from a leaf of Costus speciosus.</title>
        <authorList>
            <person name="Thawai C."/>
        </authorList>
    </citation>
    <scope>NUCLEOTIDE SEQUENCE [LARGE SCALE GENOMIC DNA]</scope>
    <source>
        <strain evidence="8 9">CS1-12</strain>
    </source>
</reference>
<feature type="compositionally biased region" description="Low complexity" evidence="5">
    <location>
        <begin position="306"/>
        <end position="333"/>
    </location>
</feature>
<name>A0A3B0AEX9_9ACTN</name>
<gene>
    <name evidence="8" type="ORF">D7193_06730</name>
</gene>
<feature type="transmembrane region" description="Helical" evidence="6">
    <location>
        <begin position="127"/>
        <end position="146"/>
    </location>
</feature>
<evidence type="ECO:0000256" key="5">
    <source>
        <dbReference type="SAM" id="MobiDB-lite"/>
    </source>
</evidence>
<dbReference type="PANTHER" id="PTHR38480:SF1">
    <property type="entry name" value="SLR0254 PROTEIN"/>
    <property type="match status" value="1"/>
</dbReference>
<evidence type="ECO:0000256" key="6">
    <source>
        <dbReference type="SAM" id="Phobius"/>
    </source>
</evidence>
<keyword evidence="3 6" id="KW-1133">Transmembrane helix</keyword>
<dbReference type="Pfam" id="PF06271">
    <property type="entry name" value="RDD"/>
    <property type="match status" value="1"/>
</dbReference>
<dbReference type="InterPro" id="IPR010432">
    <property type="entry name" value="RDD"/>
</dbReference>
<sequence length="347" mass="36045">MSWSDAGLVSGEAVELDVRVARLGSRVLALLLDVVVQAGIAVALAVLAALAFSALPFGFVDAALTGATGTVALVGLLVGYPVLFERFNNGRTPGKAAVGLRVVSVDGAPVGVRQSLTRALVGVAVEWPGLVLPLLSWVAGVTVMLTDRRGRRLGDLVAGTLVVHTRAAAVWRPVPTAVPPLVGWAYTLDLTRLDDDLALAARQYLARVHQLVEPARSRLARGLWAEVAAVTTPPPPLPAPETVYLAAVLGERHRRAVHRLHRTRAVTAALWPELAPVPAAEPIRPAAPEPPRPGTRSAPAAPRPAAPADTPVAVSPAPAVRPAAAPPTQATVPLVRPPVDTADRPGA</sequence>
<comment type="caution">
    <text evidence="8">The sequence shown here is derived from an EMBL/GenBank/DDBJ whole genome shotgun (WGS) entry which is preliminary data.</text>
</comment>
<keyword evidence="9" id="KW-1185">Reference proteome</keyword>
<organism evidence="8 9">
    <name type="scientific">Micromonospora costi</name>
    <dbReference type="NCBI Taxonomy" id="1530042"/>
    <lineage>
        <taxon>Bacteria</taxon>
        <taxon>Bacillati</taxon>
        <taxon>Actinomycetota</taxon>
        <taxon>Actinomycetes</taxon>
        <taxon>Micromonosporales</taxon>
        <taxon>Micromonosporaceae</taxon>
        <taxon>Micromonospora</taxon>
    </lineage>
</organism>
<feature type="region of interest" description="Disordered" evidence="5">
    <location>
        <begin position="281"/>
        <end position="347"/>
    </location>
</feature>
<evidence type="ECO:0000256" key="2">
    <source>
        <dbReference type="ARBA" id="ARBA00022692"/>
    </source>
</evidence>
<comment type="subcellular location">
    <subcellularLocation>
        <location evidence="1">Membrane</location>
        <topology evidence="1">Multi-pass membrane protein</topology>
    </subcellularLocation>
</comment>
<feature type="domain" description="RDD" evidence="7">
    <location>
        <begin position="20"/>
        <end position="159"/>
    </location>
</feature>
<evidence type="ECO:0000256" key="4">
    <source>
        <dbReference type="ARBA" id="ARBA00023136"/>
    </source>
</evidence>
<dbReference type="PANTHER" id="PTHR38480">
    <property type="entry name" value="SLR0254 PROTEIN"/>
    <property type="match status" value="1"/>
</dbReference>
<protein>
    <submittedName>
        <fullName evidence="8">RDD family protein</fullName>
    </submittedName>
</protein>
<dbReference type="Proteomes" id="UP000279968">
    <property type="component" value="Unassembled WGS sequence"/>
</dbReference>
<dbReference type="EMBL" id="RBAN01000001">
    <property type="protein sequence ID" value="RKN59152.1"/>
    <property type="molecule type" value="Genomic_DNA"/>
</dbReference>
<evidence type="ECO:0000256" key="1">
    <source>
        <dbReference type="ARBA" id="ARBA00004141"/>
    </source>
</evidence>
<dbReference type="OrthoDB" id="9787732at2"/>
<feature type="transmembrane region" description="Helical" evidence="6">
    <location>
        <begin position="59"/>
        <end position="83"/>
    </location>
</feature>
<feature type="transmembrane region" description="Helical" evidence="6">
    <location>
        <begin position="27"/>
        <end position="52"/>
    </location>
</feature>
<dbReference type="AlphaFoldDB" id="A0A3B0AEX9"/>
<keyword evidence="4 6" id="KW-0472">Membrane</keyword>
<keyword evidence="2 6" id="KW-0812">Transmembrane</keyword>
<evidence type="ECO:0000256" key="3">
    <source>
        <dbReference type="ARBA" id="ARBA00022989"/>
    </source>
</evidence>
<proteinExistence type="predicted"/>
<evidence type="ECO:0000313" key="9">
    <source>
        <dbReference type="Proteomes" id="UP000279968"/>
    </source>
</evidence>